<proteinExistence type="predicted"/>
<gene>
    <name evidence="2" type="ORF">EV698_1361</name>
</gene>
<dbReference type="RefSeq" id="WP_130503341.1">
    <property type="nucleotide sequence ID" value="NZ_SHLI01000001.1"/>
</dbReference>
<evidence type="ECO:0000313" key="2">
    <source>
        <dbReference type="EMBL" id="RZU99082.1"/>
    </source>
</evidence>
<dbReference type="Proteomes" id="UP000292298">
    <property type="component" value="Unassembled WGS sequence"/>
</dbReference>
<keyword evidence="3" id="KW-1185">Reference proteome</keyword>
<evidence type="ECO:0000256" key="1">
    <source>
        <dbReference type="SAM" id="Phobius"/>
    </source>
</evidence>
<protein>
    <submittedName>
        <fullName evidence="2">Uncharacterized protein</fullName>
    </submittedName>
</protein>
<evidence type="ECO:0000313" key="3">
    <source>
        <dbReference type="Proteomes" id="UP000292298"/>
    </source>
</evidence>
<comment type="caution">
    <text evidence="2">The sequence shown here is derived from an EMBL/GenBank/DDBJ whole genome shotgun (WGS) entry which is preliminary data.</text>
</comment>
<organism evidence="2 3">
    <name type="scientific">Spiribacter vilamensis</name>
    <dbReference type="NCBI Taxonomy" id="531306"/>
    <lineage>
        <taxon>Bacteria</taxon>
        <taxon>Pseudomonadati</taxon>
        <taxon>Pseudomonadota</taxon>
        <taxon>Gammaproteobacteria</taxon>
        <taxon>Chromatiales</taxon>
        <taxon>Ectothiorhodospiraceae</taxon>
        <taxon>Spiribacter</taxon>
    </lineage>
</organism>
<dbReference type="AlphaFoldDB" id="A0A4Q8D1A8"/>
<dbReference type="EMBL" id="SHLI01000001">
    <property type="protein sequence ID" value="RZU99082.1"/>
    <property type="molecule type" value="Genomic_DNA"/>
</dbReference>
<reference evidence="2 3" key="1">
    <citation type="submission" date="2019-02" db="EMBL/GenBank/DDBJ databases">
        <title>Genomic Encyclopedia of Type Strains, Phase IV (KMG-IV): sequencing the most valuable type-strain genomes for metagenomic binning, comparative biology and taxonomic classification.</title>
        <authorList>
            <person name="Goeker M."/>
        </authorList>
    </citation>
    <scope>NUCLEOTIDE SEQUENCE [LARGE SCALE GENOMIC DNA]</scope>
    <source>
        <strain evidence="2 3">DSM 21056</strain>
    </source>
</reference>
<dbReference type="OrthoDB" id="6194880at2"/>
<accession>A0A4Q8D1A8</accession>
<feature type="transmembrane region" description="Helical" evidence="1">
    <location>
        <begin position="12"/>
        <end position="36"/>
    </location>
</feature>
<keyword evidence="1" id="KW-1133">Transmembrane helix</keyword>
<name>A0A4Q8D1A8_9GAMM</name>
<keyword evidence="1" id="KW-0812">Transmembrane</keyword>
<sequence>MDQTAGRVPIRLAGAGLIAVGLIVAVLGGLLLLSAANAHNAQRFLSDWAKTGREPAPEAFAAAESAAIQAIRLYPGATGEGWDRLGRVYDWAHWRQPIADQALPSTPIRPARILAAPVGAAGADDPRTTRLRALYAHQRAVELRPLWPYGMARLAFARLRAGGTGEQLDSLIREAFRLGPWRPSVNRRLTEVGLLGWRWLEPETRDVVLENARRTVRFSKSDERWVLNLAEATGKRLLIETLVLP</sequence>
<keyword evidence="1" id="KW-0472">Membrane</keyword>